<dbReference type="InterPro" id="IPR019424">
    <property type="entry name" value="7TM_GPCR_Srsx"/>
</dbReference>
<feature type="transmembrane region" description="Helical" evidence="6">
    <location>
        <begin position="89"/>
        <end position="108"/>
    </location>
</feature>
<keyword evidence="3 6" id="KW-1133">Transmembrane helix</keyword>
<dbReference type="GO" id="GO:0004930">
    <property type="term" value="F:G protein-coupled receptor activity"/>
    <property type="evidence" value="ECO:0007669"/>
    <property type="project" value="UniProtKB-KW"/>
</dbReference>
<dbReference type="InterPro" id="IPR047130">
    <property type="entry name" value="7TM_GPCR_Srsx_nematod"/>
</dbReference>
<dbReference type="PRINTS" id="PR00237">
    <property type="entry name" value="GPCRRHODOPSN"/>
</dbReference>
<dbReference type="Proteomes" id="UP000095287">
    <property type="component" value="Unplaced"/>
</dbReference>
<dbReference type="WBParaSite" id="L893_g3446.t1">
    <property type="protein sequence ID" value="L893_g3446.t1"/>
    <property type="gene ID" value="L893_g3446"/>
</dbReference>
<dbReference type="InterPro" id="IPR000276">
    <property type="entry name" value="GPCR_Rhodpsn"/>
</dbReference>
<keyword evidence="2 5" id="KW-0812">Transmembrane</keyword>
<proteinExistence type="inferred from homology"/>
<organism evidence="8 9">
    <name type="scientific">Steinernema glaseri</name>
    <dbReference type="NCBI Taxonomy" id="37863"/>
    <lineage>
        <taxon>Eukaryota</taxon>
        <taxon>Metazoa</taxon>
        <taxon>Ecdysozoa</taxon>
        <taxon>Nematoda</taxon>
        <taxon>Chromadorea</taxon>
        <taxon>Rhabditida</taxon>
        <taxon>Tylenchina</taxon>
        <taxon>Panagrolaimomorpha</taxon>
        <taxon>Strongyloidoidea</taxon>
        <taxon>Steinernematidae</taxon>
        <taxon>Steinernema</taxon>
    </lineage>
</organism>
<evidence type="ECO:0000256" key="1">
    <source>
        <dbReference type="ARBA" id="ARBA00004370"/>
    </source>
</evidence>
<keyword evidence="5" id="KW-0807">Transducer</keyword>
<dbReference type="InterPro" id="IPR017452">
    <property type="entry name" value="GPCR_Rhodpsn_7TM"/>
</dbReference>
<evidence type="ECO:0000313" key="9">
    <source>
        <dbReference type="WBParaSite" id="L893_g3446.t1"/>
    </source>
</evidence>
<accession>A0A1I8A8V6</accession>
<feature type="transmembrane region" description="Helical" evidence="6">
    <location>
        <begin position="48"/>
        <end position="69"/>
    </location>
</feature>
<keyword evidence="5" id="KW-0297">G-protein coupled receptor</keyword>
<dbReference type="PANTHER" id="PTHR23360">
    <property type="entry name" value="G-PROTEIN COUPLED RECEPTORS FAMILY 1 PROFILE DOMAIN-CONTAINING PROTEIN-RELATED"/>
    <property type="match status" value="1"/>
</dbReference>
<dbReference type="Pfam" id="PF10320">
    <property type="entry name" value="7TM_GPCR_Srsx"/>
    <property type="match status" value="1"/>
</dbReference>
<feature type="domain" description="G-protein coupled receptors family 1 profile" evidence="7">
    <location>
        <begin position="27"/>
        <end position="273"/>
    </location>
</feature>
<keyword evidence="8" id="KW-1185">Reference proteome</keyword>
<protein>
    <submittedName>
        <fullName evidence="9">G_PROTEIN_RECEP_F1_2 domain-containing protein</fullName>
    </submittedName>
</protein>
<evidence type="ECO:0000259" key="7">
    <source>
        <dbReference type="PROSITE" id="PS50262"/>
    </source>
</evidence>
<feature type="transmembrane region" description="Helical" evidence="6">
    <location>
        <begin position="13"/>
        <end position="36"/>
    </location>
</feature>
<dbReference type="PROSITE" id="PS00237">
    <property type="entry name" value="G_PROTEIN_RECEP_F1_1"/>
    <property type="match status" value="1"/>
</dbReference>
<evidence type="ECO:0000313" key="8">
    <source>
        <dbReference type="Proteomes" id="UP000095287"/>
    </source>
</evidence>
<sequence length="324" mass="36717">MAEDVIETIIKCFASSILLIDIFGIFGNINLIVVTLAFKQIRTSKCSLLIGLIAALDLVCTGFGIQAFVYDMTHKHDLLLYRNECFAKIWPFVFIACLETVYMLLLAIDRFVAVAKPVLYKQINSIMYFAIATAPGALFGTVIVVLGFAIDENDNLIQFCLPTTSLNLDAQWIYTLGITVINCCTVVVYVTVGFFIWSKSKSSGSSDLLFKQQIKITKTIAFIVFFFVLTWVAGHLISFVANVIFHGNMRRCLYHLLSMLPTHLNYAMNFYIYFWRNTTYRHLFKHQIRCAVSTIFCGRCCRPTTIAVLEATSTRVQRLSNSQK</sequence>
<dbReference type="SUPFAM" id="SSF81321">
    <property type="entry name" value="Family A G protein-coupled receptor-like"/>
    <property type="match status" value="1"/>
</dbReference>
<evidence type="ECO:0000256" key="6">
    <source>
        <dbReference type="SAM" id="Phobius"/>
    </source>
</evidence>
<keyword evidence="5" id="KW-0675">Receptor</keyword>
<keyword evidence="4 6" id="KW-0472">Membrane</keyword>
<dbReference type="AlphaFoldDB" id="A0A1I8A8V6"/>
<feature type="transmembrane region" description="Helical" evidence="6">
    <location>
        <begin position="219"/>
        <end position="241"/>
    </location>
</feature>
<dbReference type="CDD" id="cd00637">
    <property type="entry name" value="7tm_classA_rhodopsin-like"/>
    <property type="match status" value="1"/>
</dbReference>
<comment type="similarity">
    <text evidence="5">Belongs to the G-protein coupled receptor 1 family.</text>
</comment>
<dbReference type="GO" id="GO:0016020">
    <property type="term" value="C:membrane"/>
    <property type="evidence" value="ECO:0007669"/>
    <property type="project" value="UniProtKB-SubCell"/>
</dbReference>
<dbReference type="PROSITE" id="PS50262">
    <property type="entry name" value="G_PROTEIN_RECEP_F1_2"/>
    <property type="match status" value="1"/>
</dbReference>
<dbReference type="Gene3D" id="1.20.1070.10">
    <property type="entry name" value="Rhodopsin 7-helix transmembrane proteins"/>
    <property type="match status" value="1"/>
</dbReference>
<evidence type="ECO:0000256" key="3">
    <source>
        <dbReference type="ARBA" id="ARBA00022989"/>
    </source>
</evidence>
<evidence type="ECO:0000256" key="2">
    <source>
        <dbReference type="ARBA" id="ARBA00022692"/>
    </source>
</evidence>
<dbReference type="SMART" id="SM01381">
    <property type="entry name" value="7TM_GPCR_Srsx"/>
    <property type="match status" value="1"/>
</dbReference>
<evidence type="ECO:0000256" key="5">
    <source>
        <dbReference type="RuleBase" id="RU000688"/>
    </source>
</evidence>
<evidence type="ECO:0000256" key="4">
    <source>
        <dbReference type="ARBA" id="ARBA00023136"/>
    </source>
</evidence>
<name>A0A1I8A8V6_9BILA</name>
<dbReference type="PANTHER" id="PTHR23360:SF37">
    <property type="entry name" value="G-PROTEIN COUPLED RECEPTORS FAMILY 1 PROFILE DOMAIN-CONTAINING PROTEIN"/>
    <property type="match status" value="1"/>
</dbReference>
<feature type="transmembrane region" description="Helical" evidence="6">
    <location>
        <begin position="128"/>
        <end position="150"/>
    </location>
</feature>
<reference evidence="9" key="1">
    <citation type="submission" date="2016-11" db="UniProtKB">
        <authorList>
            <consortium name="WormBaseParasite"/>
        </authorList>
    </citation>
    <scope>IDENTIFICATION</scope>
</reference>
<feature type="transmembrane region" description="Helical" evidence="6">
    <location>
        <begin position="253"/>
        <end position="275"/>
    </location>
</feature>
<comment type="subcellular location">
    <subcellularLocation>
        <location evidence="1">Membrane</location>
    </subcellularLocation>
</comment>
<feature type="transmembrane region" description="Helical" evidence="6">
    <location>
        <begin position="170"/>
        <end position="198"/>
    </location>
</feature>